<proteinExistence type="predicted"/>
<sequence length="261" mass="30720">IAIDDNSLSQSSIFSILFPRFFDISCDRRSPQIRLAQRRMRIDETYPSGFILLKYYAVSRKYDQINELEMEERPFSGLFVVPESSEFFRTIFNTLHSQTFDGGEIVLTVRITFKVKNFFGMLRRRERAPLTHISEKDPRSTSKYLLYLSTNYFHELITANPFASSVVLDFNRDIIEKVLDFAFKGIYNMEVQLIDKVRKFLRCVRRIKPLKQTEIINHISVKLNETLQQNWKSINLDDAVKILDIAYEQQFANLLDSTMNL</sequence>
<name>A0A0N4TAD0_BRUPA</name>
<reference evidence="1 2" key="2">
    <citation type="submission" date="2018-11" db="EMBL/GenBank/DDBJ databases">
        <authorList>
            <consortium name="Pathogen Informatics"/>
        </authorList>
    </citation>
    <scope>NUCLEOTIDE SEQUENCE [LARGE SCALE GENOMIC DNA]</scope>
</reference>
<protein>
    <submittedName>
        <fullName evidence="3">BTB domain-containing protein</fullName>
    </submittedName>
</protein>
<dbReference type="Proteomes" id="UP000278627">
    <property type="component" value="Unassembled WGS sequence"/>
</dbReference>
<dbReference type="AlphaFoldDB" id="A0A0N4TAD0"/>
<accession>A0A0N4TAD0</accession>
<reference evidence="3" key="1">
    <citation type="submission" date="2017-02" db="UniProtKB">
        <authorList>
            <consortium name="WormBaseParasite"/>
        </authorList>
    </citation>
    <scope>IDENTIFICATION</scope>
</reference>
<evidence type="ECO:0000313" key="2">
    <source>
        <dbReference type="Proteomes" id="UP000278627"/>
    </source>
</evidence>
<gene>
    <name evidence="1" type="ORF">BPAG_LOCUS5130</name>
</gene>
<evidence type="ECO:0000313" key="3">
    <source>
        <dbReference type="WBParaSite" id="BPAG_0000516701-mRNA-1"/>
    </source>
</evidence>
<dbReference type="EMBL" id="UZAD01003246">
    <property type="protein sequence ID" value="VDN86316.1"/>
    <property type="molecule type" value="Genomic_DNA"/>
</dbReference>
<dbReference type="WBParaSite" id="BPAG_0000516701-mRNA-1">
    <property type="protein sequence ID" value="BPAG_0000516701-mRNA-1"/>
    <property type="gene ID" value="BPAG_0000516701"/>
</dbReference>
<organism evidence="3">
    <name type="scientific">Brugia pahangi</name>
    <name type="common">Filarial nematode worm</name>
    <dbReference type="NCBI Taxonomy" id="6280"/>
    <lineage>
        <taxon>Eukaryota</taxon>
        <taxon>Metazoa</taxon>
        <taxon>Ecdysozoa</taxon>
        <taxon>Nematoda</taxon>
        <taxon>Chromadorea</taxon>
        <taxon>Rhabditida</taxon>
        <taxon>Spirurina</taxon>
        <taxon>Spiruromorpha</taxon>
        <taxon>Filarioidea</taxon>
        <taxon>Onchocercidae</taxon>
        <taxon>Brugia</taxon>
    </lineage>
</organism>
<keyword evidence="2" id="KW-1185">Reference proteome</keyword>
<evidence type="ECO:0000313" key="1">
    <source>
        <dbReference type="EMBL" id="VDN86316.1"/>
    </source>
</evidence>